<reference evidence="36" key="1">
    <citation type="submission" date="2022-04" db="EMBL/GenBank/DDBJ databases">
        <authorList>
            <person name="Xu L."/>
            <person name="Lv Z."/>
        </authorList>
    </citation>
    <scope>NUCLEOTIDE SEQUENCE</scope>
    <source>
        <strain evidence="36">LV_2022a</strain>
    </source>
</reference>
<keyword evidence="9 30" id="KW-0328">Glycosyltransferase</keyword>
<evidence type="ECO:0000256" key="16">
    <source>
        <dbReference type="ARBA" id="ARBA00022833"/>
    </source>
</evidence>
<keyword evidence="18" id="KW-0805">Transcription regulation</keyword>
<feature type="domain" description="PARP alpha-helical" evidence="34">
    <location>
        <begin position="626"/>
        <end position="759"/>
    </location>
</feature>
<dbReference type="InterPro" id="IPR036420">
    <property type="entry name" value="BRCT_dom_sf"/>
</dbReference>
<comment type="caution">
    <text evidence="36">The sequence shown here is derived from an EMBL/GenBank/DDBJ whole genome shotgun (WGS) entry which is preliminary data.</text>
</comment>
<keyword evidence="10 30" id="KW-0808">Transferase</keyword>
<dbReference type="InterPro" id="IPR036957">
    <property type="entry name" value="Znf_PARP_sf"/>
</dbReference>
<keyword evidence="6" id="KW-1017">Isopeptide bond</keyword>
<protein>
    <recommendedName>
        <fullName evidence="30 31">Poly [ADP-ribose] polymerase</fullName>
        <ecNumber evidence="30">2.4.2.30</ecNumber>
    </recommendedName>
</protein>
<dbReference type="PROSITE" id="PS52007">
    <property type="entry name" value="PADR1"/>
    <property type="match status" value="1"/>
</dbReference>
<feature type="domain" description="WGR" evidence="35">
    <location>
        <begin position="505"/>
        <end position="603"/>
    </location>
</feature>
<evidence type="ECO:0000259" key="35">
    <source>
        <dbReference type="PROSITE" id="PS51977"/>
    </source>
</evidence>
<evidence type="ECO:0000256" key="7">
    <source>
        <dbReference type="ARBA" id="ARBA00022533"/>
    </source>
</evidence>
<dbReference type="CDD" id="cd08001">
    <property type="entry name" value="WGR_PARP1_like"/>
    <property type="match status" value="1"/>
</dbReference>
<dbReference type="InterPro" id="IPR001510">
    <property type="entry name" value="Znf_PARP"/>
</dbReference>
<dbReference type="PIRSF" id="PIRSF000489">
    <property type="entry name" value="NAD_ADPRT"/>
    <property type="match status" value="1"/>
</dbReference>
<keyword evidence="19 30" id="KW-0520">NAD</keyword>
<evidence type="ECO:0000256" key="26">
    <source>
        <dbReference type="ARBA" id="ARBA00033987"/>
    </source>
</evidence>
<dbReference type="SMART" id="SM01336">
    <property type="entry name" value="zf-PARP"/>
    <property type="match status" value="1"/>
</dbReference>
<dbReference type="InterPro" id="IPR012982">
    <property type="entry name" value="PARP1-like_PADR1_Zn_ribbon"/>
</dbReference>
<keyword evidence="13" id="KW-0677">Repeat</keyword>
<evidence type="ECO:0000256" key="20">
    <source>
        <dbReference type="ARBA" id="ARBA00023125"/>
    </source>
</evidence>
<dbReference type="EMBL" id="JALJAT010000007">
    <property type="protein sequence ID" value="KAK4468185.1"/>
    <property type="molecule type" value="Genomic_DNA"/>
</dbReference>
<dbReference type="Pfam" id="PF21728">
    <property type="entry name" value="PADR1_N"/>
    <property type="match status" value="1"/>
</dbReference>
<dbReference type="SMART" id="SM01335">
    <property type="entry name" value="PADR1"/>
    <property type="match status" value="1"/>
</dbReference>
<keyword evidence="8" id="KW-0399">Innate immunity</keyword>
<dbReference type="Pfam" id="PF05406">
    <property type="entry name" value="WGR"/>
    <property type="match status" value="1"/>
</dbReference>
<comment type="catalytic activity">
    <reaction evidence="26 30">
        <text>NAD(+) + (ADP-D-ribosyl)n-acceptor = nicotinamide + (ADP-D-ribosyl)n+1-acceptor + H(+).</text>
        <dbReference type="EC" id="2.4.2.30"/>
    </reaction>
</comment>
<dbReference type="CDD" id="cd01437">
    <property type="entry name" value="parp_like"/>
    <property type="match status" value="1"/>
</dbReference>
<comment type="catalytic activity">
    <reaction evidence="24">
        <text>L-aspartyl-[protein] + NAD(+) = 4-O-(ADP-D-ribosyl)-L-aspartyl-[protein] + nicotinamide</text>
        <dbReference type="Rhea" id="RHEA:54424"/>
        <dbReference type="Rhea" id="RHEA-COMP:9867"/>
        <dbReference type="Rhea" id="RHEA-COMP:13832"/>
        <dbReference type="ChEBI" id="CHEBI:17154"/>
        <dbReference type="ChEBI" id="CHEBI:29961"/>
        <dbReference type="ChEBI" id="CHEBI:57540"/>
        <dbReference type="ChEBI" id="CHEBI:138102"/>
    </reaction>
    <physiologicalReaction direction="left-to-right" evidence="24">
        <dbReference type="Rhea" id="RHEA:54425"/>
    </physiologicalReaction>
</comment>
<dbReference type="Gene3D" id="3.30.1740.10">
    <property type="entry name" value="Zinc finger, PARP-type"/>
    <property type="match status" value="1"/>
</dbReference>
<name>A0AAE1Z5Z6_SCHME</name>
<accession>A0AAE1Z5Z6</accession>
<keyword evidence="14" id="KW-0013">ADP-ribosylation</keyword>
<dbReference type="InterPro" id="IPR008288">
    <property type="entry name" value="PARP"/>
</dbReference>
<proteinExistence type="inferred from homology"/>
<evidence type="ECO:0000256" key="25">
    <source>
        <dbReference type="ARBA" id="ARBA00024347"/>
    </source>
</evidence>
<dbReference type="InterPro" id="IPR036616">
    <property type="entry name" value="Poly(ADP-ribose)pol_reg_dom_sf"/>
</dbReference>
<keyword evidence="20 30" id="KW-0238">DNA-binding</keyword>
<keyword evidence="5" id="KW-0963">Cytoplasm</keyword>
<dbReference type="PROSITE" id="PS51977">
    <property type="entry name" value="WGR"/>
    <property type="match status" value="1"/>
</dbReference>
<dbReference type="SMART" id="SM00773">
    <property type="entry name" value="WGR"/>
    <property type="match status" value="1"/>
</dbReference>
<comment type="similarity">
    <text evidence="25">Belongs to the ARTD/PARP family.</text>
</comment>
<evidence type="ECO:0000256" key="4">
    <source>
        <dbReference type="ARBA" id="ARBA00022454"/>
    </source>
</evidence>
<dbReference type="InterPro" id="IPR036930">
    <property type="entry name" value="WGR_dom_sf"/>
</dbReference>
<dbReference type="AlphaFoldDB" id="A0AAE1Z5Z6"/>
<dbReference type="InterPro" id="IPR038650">
    <property type="entry name" value="PADR1_C_dom_sf"/>
</dbReference>
<comment type="catalytic activity">
    <reaction evidence="23">
        <text>L-glutamyl-[protein] + NAD(+) = 5-O-(ADP-D-ribosyl)-L-glutamyl-[protein] + nicotinamide</text>
        <dbReference type="Rhea" id="RHEA:58224"/>
        <dbReference type="Rhea" id="RHEA-COMP:10208"/>
        <dbReference type="Rhea" id="RHEA-COMP:15089"/>
        <dbReference type="ChEBI" id="CHEBI:17154"/>
        <dbReference type="ChEBI" id="CHEBI:29973"/>
        <dbReference type="ChEBI" id="CHEBI:57540"/>
        <dbReference type="ChEBI" id="CHEBI:142540"/>
    </reaction>
    <physiologicalReaction direction="left-to-right" evidence="23">
        <dbReference type="Rhea" id="RHEA:58225"/>
    </physiologicalReaction>
</comment>
<evidence type="ECO:0000256" key="10">
    <source>
        <dbReference type="ARBA" id="ARBA00022679"/>
    </source>
</evidence>
<keyword evidence="21" id="KW-0804">Transcription</keyword>
<evidence type="ECO:0000256" key="27">
    <source>
        <dbReference type="ARBA" id="ARBA00048241"/>
    </source>
</evidence>
<dbReference type="SUPFAM" id="SSF56399">
    <property type="entry name" value="ADP-ribosylation"/>
    <property type="match status" value="1"/>
</dbReference>
<keyword evidence="16 30" id="KW-0862">Zinc</keyword>
<evidence type="ECO:0000256" key="5">
    <source>
        <dbReference type="ARBA" id="ARBA00022490"/>
    </source>
</evidence>
<keyword evidence="4" id="KW-0158">Chromosome</keyword>
<feature type="domain" description="PARP catalytic" evidence="33">
    <location>
        <begin position="767"/>
        <end position="990"/>
    </location>
</feature>
<evidence type="ECO:0000256" key="17">
    <source>
        <dbReference type="ARBA" id="ARBA00022859"/>
    </source>
</evidence>
<dbReference type="GO" id="GO:0051287">
    <property type="term" value="F:NAD binding"/>
    <property type="evidence" value="ECO:0007669"/>
    <property type="project" value="UniProtKB-UniRule"/>
</dbReference>
<dbReference type="GO" id="GO:0008270">
    <property type="term" value="F:zinc ion binding"/>
    <property type="evidence" value="ECO:0007669"/>
    <property type="project" value="UniProtKB-KW"/>
</dbReference>
<dbReference type="GO" id="GO:0003950">
    <property type="term" value="F:NAD+ poly-ADP-ribosyltransferase activity"/>
    <property type="evidence" value="ECO:0007669"/>
    <property type="project" value="UniProtKB-UniRule"/>
</dbReference>
<evidence type="ECO:0000256" key="18">
    <source>
        <dbReference type="ARBA" id="ARBA00023015"/>
    </source>
</evidence>
<evidence type="ECO:0000256" key="14">
    <source>
        <dbReference type="ARBA" id="ARBA00022765"/>
    </source>
</evidence>
<keyword evidence="17" id="KW-0391">Immunity</keyword>
<dbReference type="GO" id="GO:0005730">
    <property type="term" value="C:nucleolus"/>
    <property type="evidence" value="ECO:0007669"/>
    <property type="project" value="UniProtKB-SubCell"/>
</dbReference>
<evidence type="ECO:0000256" key="29">
    <source>
        <dbReference type="ARBA" id="ARBA00048575"/>
    </source>
</evidence>
<evidence type="ECO:0000256" key="11">
    <source>
        <dbReference type="ARBA" id="ARBA00022695"/>
    </source>
</evidence>
<evidence type="ECO:0000256" key="15">
    <source>
        <dbReference type="ARBA" id="ARBA00022771"/>
    </source>
</evidence>
<evidence type="ECO:0000313" key="36">
    <source>
        <dbReference type="EMBL" id="KAK4468185.1"/>
    </source>
</evidence>
<dbReference type="InterPro" id="IPR004102">
    <property type="entry name" value="Poly(ADP-ribose)pol_reg_dom"/>
</dbReference>
<keyword evidence="7" id="KW-0021">Allosteric enzyme</keyword>
<evidence type="ECO:0000256" key="6">
    <source>
        <dbReference type="ARBA" id="ARBA00022499"/>
    </source>
</evidence>
<dbReference type="GO" id="GO:0006302">
    <property type="term" value="P:double-strand break repair"/>
    <property type="evidence" value="ECO:0007669"/>
    <property type="project" value="TreeGrafter"/>
</dbReference>
<dbReference type="Pfam" id="PF00644">
    <property type="entry name" value="PARP"/>
    <property type="match status" value="1"/>
</dbReference>
<keyword evidence="12 30" id="KW-0479">Metal-binding</keyword>
<dbReference type="SUPFAM" id="SSF142921">
    <property type="entry name" value="WGR domain-like"/>
    <property type="match status" value="1"/>
</dbReference>
<evidence type="ECO:0000256" key="31">
    <source>
        <dbReference type="RuleBase" id="RU362114"/>
    </source>
</evidence>
<evidence type="ECO:0000313" key="37">
    <source>
        <dbReference type="Proteomes" id="UP001292079"/>
    </source>
</evidence>
<evidence type="ECO:0000256" key="9">
    <source>
        <dbReference type="ARBA" id="ARBA00022676"/>
    </source>
</evidence>
<organism evidence="36 37">
    <name type="scientific">Schistosoma mekongi</name>
    <name type="common">Parasitic worm</name>
    <dbReference type="NCBI Taxonomy" id="38744"/>
    <lineage>
        <taxon>Eukaryota</taxon>
        <taxon>Metazoa</taxon>
        <taxon>Spiralia</taxon>
        <taxon>Lophotrochozoa</taxon>
        <taxon>Platyhelminthes</taxon>
        <taxon>Trematoda</taxon>
        <taxon>Digenea</taxon>
        <taxon>Strigeidida</taxon>
        <taxon>Schistosomatoidea</taxon>
        <taxon>Schistosomatidae</taxon>
        <taxon>Schistosoma</taxon>
    </lineage>
</organism>
<dbReference type="FunFam" id="3.90.228.10:FF:000002">
    <property type="entry name" value="Poly [ADP-ribose] polymerase"/>
    <property type="match status" value="1"/>
</dbReference>
<evidence type="ECO:0000259" key="33">
    <source>
        <dbReference type="PROSITE" id="PS51059"/>
    </source>
</evidence>
<dbReference type="PROSITE" id="PS50064">
    <property type="entry name" value="ZF_PARP_2"/>
    <property type="match status" value="1"/>
</dbReference>
<dbReference type="FunFam" id="1.20.142.10:FF:000001">
    <property type="entry name" value="Poly [ADP-ribose] polymerase"/>
    <property type="match status" value="1"/>
</dbReference>
<dbReference type="Proteomes" id="UP001292079">
    <property type="component" value="Unassembled WGS sequence"/>
</dbReference>
<dbReference type="Pfam" id="PF02877">
    <property type="entry name" value="PARP_reg"/>
    <property type="match status" value="1"/>
</dbReference>
<evidence type="ECO:0000256" key="1">
    <source>
        <dbReference type="ARBA" id="ARBA00004286"/>
    </source>
</evidence>
<evidence type="ECO:0000256" key="3">
    <source>
        <dbReference type="ARBA" id="ARBA00004604"/>
    </source>
</evidence>
<dbReference type="GO" id="GO:0070212">
    <property type="term" value="P:protein poly-ADP-ribosylation"/>
    <property type="evidence" value="ECO:0007669"/>
    <property type="project" value="TreeGrafter"/>
</dbReference>
<keyword evidence="15" id="KW-0863">Zinc-finger</keyword>
<dbReference type="PROSITE" id="PS51060">
    <property type="entry name" value="PARP_ALPHA_HD"/>
    <property type="match status" value="1"/>
</dbReference>
<dbReference type="PROSITE" id="PS51059">
    <property type="entry name" value="PARP_CATALYTIC"/>
    <property type="match status" value="1"/>
</dbReference>
<comment type="catalytic activity">
    <reaction evidence="28">
        <text>L-tyrosyl-[protein] + NAD(+) = O-(ADP-D-ribosyl)-L-tyrosyl-[protein] + nicotinamide + H(+)</text>
        <dbReference type="Rhea" id="RHEA:58236"/>
        <dbReference type="Rhea" id="RHEA-COMP:10136"/>
        <dbReference type="Rhea" id="RHEA-COMP:15092"/>
        <dbReference type="ChEBI" id="CHEBI:15378"/>
        <dbReference type="ChEBI" id="CHEBI:17154"/>
        <dbReference type="ChEBI" id="CHEBI:46858"/>
        <dbReference type="ChEBI" id="CHEBI:57540"/>
        <dbReference type="ChEBI" id="CHEBI:142557"/>
    </reaction>
    <physiologicalReaction direction="left-to-right" evidence="28">
        <dbReference type="Rhea" id="RHEA:58237"/>
    </physiologicalReaction>
</comment>
<comment type="subcellular location">
    <subcellularLocation>
        <location evidence="1">Chromosome</location>
    </subcellularLocation>
    <subcellularLocation>
        <location evidence="2">Cytoplasm</location>
        <location evidence="2">Cytosol</location>
    </subcellularLocation>
    <subcellularLocation>
        <location evidence="3">Nucleus</location>
        <location evidence="3">Nucleolus</location>
    </subcellularLocation>
</comment>
<keyword evidence="22 30" id="KW-0539">Nucleus</keyword>
<keyword evidence="37" id="KW-1185">Reference proteome</keyword>
<dbReference type="Gene3D" id="2.20.25.630">
    <property type="match status" value="1"/>
</dbReference>
<gene>
    <name evidence="36" type="ORF">MN116_008345</name>
</gene>
<dbReference type="Gene3D" id="3.40.50.10190">
    <property type="entry name" value="BRCT domain"/>
    <property type="match status" value="1"/>
</dbReference>
<evidence type="ECO:0000256" key="22">
    <source>
        <dbReference type="ARBA" id="ARBA00023242"/>
    </source>
</evidence>
<reference evidence="36" key="2">
    <citation type="journal article" date="2023" name="Infect Dis Poverty">
        <title>Chromosome-scale genome of the human blood fluke Schistosoma mekongi and its implications for public health.</title>
        <authorList>
            <person name="Zhou M."/>
            <person name="Xu L."/>
            <person name="Xu D."/>
            <person name="Chen W."/>
            <person name="Khan J."/>
            <person name="Hu Y."/>
            <person name="Huang H."/>
            <person name="Wei H."/>
            <person name="Zhang Y."/>
            <person name="Chusongsang P."/>
            <person name="Tanasarnprasert K."/>
            <person name="Hu X."/>
            <person name="Limpanont Y."/>
            <person name="Lv Z."/>
        </authorList>
    </citation>
    <scope>NUCLEOTIDE SEQUENCE</scope>
    <source>
        <strain evidence="36">LV_2022a</strain>
    </source>
</reference>
<dbReference type="Gene3D" id="1.20.142.10">
    <property type="entry name" value="Poly(ADP-ribose) polymerase, regulatory domain"/>
    <property type="match status" value="1"/>
</dbReference>
<dbReference type="GO" id="GO:0005694">
    <property type="term" value="C:chromosome"/>
    <property type="evidence" value="ECO:0007669"/>
    <property type="project" value="UniProtKB-SubCell"/>
</dbReference>
<dbReference type="GO" id="GO:0003677">
    <property type="term" value="F:DNA binding"/>
    <property type="evidence" value="ECO:0007669"/>
    <property type="project" value="UniProtKB-UniRule"/>
</dbReference>
<evidence type="ECO:0000256" key="2">
    <source>
        <dbReference type="ARBA" id="ARBA00004514"/>
    </source>
</evidence>
<dbReference type="Gene3D" id="1.10.20.130">
    <property type="match status" value="1"/>
</dbReference>
<evidence type="ECO:0000256" key="23">
    <source>
        <dbReference type="ARBA" id="ARBA00024159"/>
    </source>
</evidence>
<evidence type="ECO:0000256" key="19">
    <source>
        <dbReference type="ARBA" id="ARBA00023027"/>
    </source>
</evidence>
<dbReference type="InterPro" id="IPR008893">
    <property type="entry name" value="WGR_domain"/>
</dbReference>
<evidence type="ECO:0000256" key="12">
    <source>
        <dbReference type="ARBA" id="ARBA00022723"/>
    </source>
</evidence>
<dbReference type="GO" id="GO:0005829">
    <property type="term" value="C:cytosol"/>
    <property type="evidence" value="ECO:0007669"/>
    <property type="project" value="UniProtKB-SubCell"/>
</dbReference>
<comment type="catalytic activity">
    <reaction evidence="27">
        <text>L-histidyl-[protein] + NAD(+) = N(tele)-(ADP-D-ribosyl)-L-histidyl-[protein] + nicotinamide + H(+)</text>
        <dbReference type="Rhea" id="RHEA:72071"/>
        <dbReference type="Rhea" id="RHEA-COMP:9745"/>
        <dbReference type="Rhea" id="RHEA-COMP:18085"/>
        <dbReference type="ChEBI" id="CHEBI:15378"/>
        <dbReference type="ChEBI" id="CHEBI:17154"/>
        <dbReference type="ChEBI" id="CHEBI:29979"/>
        <dbReference type="ChEBI" id="CHEBI:57540"/>
        <dbReference type="ChEBI" id="CHEBI:191398"/>
    </reaction>
    <physiologicalReaction direction="left-to-right" evidence="27">
        <dbReference type="Rhea" id="RHEA:72072"/>
    </physiologicalReaction>
</comment>
<dbReference type="Gene3D" id="3.90.228.10">
    <property type="match status" value="1"/>
</dbReference>
<dbReference type="SUPFAM" id="SSF57716">
    <property type="entry name" value="Glucocorticoid receptor-like (DNA-binding domain)"/>
    <property type="match status" value="1"/>
</dbReference>
<dbReference type="GO" id="GO:0045087">
    <property type="term" value="P:innate immune response"/>
    <property type="evidence" value="ECO:0007669"/>
    <property type="project" value="UniProtKB-KW"/>
</dbReference>
<dbReference type="Pfam" id="PF08063">
    <property type="entry name" value="Zn_ribbon_PADR1"/>
    <property type="match status" value="1"/>
</dbReference>
<evidence type="ECO:0000256" key="30">
    <source>
        <dbReference type="PIRNR" id="PIRNR000489"/>
    </source>
</evidence>
<dbReference type="GO" id="GO:0016779">
    <property type="term" value="F:nucleotidyltransferase activity"/>
    <property type="evidence" value="ECO:0007669"/>
    <property type="project" value="UniProtKB-KW"/>
</dbReference>
<keyword evidence="11" id="KW-0548">Nucleotidyltransferase</keyword>
<dbReference type="GO" id="GO:1990404">
    <property type="term" value="F:NAD+-protein mono-ADP-ribosyltransferase activity"/>
    <property type="evidence" value="ECO:0007669"/>
    <property type="project" value="TreeGrafter"/>
</dbReference>
<dbReference type="InterPro" id="IPR012317">
    <property type="entry name" value="Poly(ADP-ribose)pol_cat_dom"/>
</dbReference>
<dbReference type="SUPFAM" id="SSF47587">
    <property type="entry name" value="Domain of poly(ADP-ribose) polymerase"/>
    <property type="match status" value="1"/>
</dbReference>
<sequence length="990" mass="113147">MQVEYKFDVDYAKSNRSKCNKCKVEIDQNSLRIARLVQSPNFDGKIPRWFHYNCFWTSKILIESTSEIKHFDSIRWEDQEKIRAAVSDGVTSSKPTTTRKFTVKLSDSDLICSHCQKSLSQERHTVCGSGKKPTFMCHLSCFLKSNDCPQDISQLAGFRKLSTVDRDALVIAHLEITKENRKRPAITTEQDSKLKKLKPNDDDNEQEELRKQSKLLWSLRDKLESQVSKEALIGLLEYNEQHVPSGLSRLLDAVADAMIFGALTLCPSCKNGPLHYSNGQYKCSAMATEWVQCLYHTRTPDRKKFRIPEEYHDVDLLKNYKFVKRTRLFPPDSVSGVTGPLTGLFFFITNGPFDNGKTKEQLMREFANLGGAIMNKLSVNSIVVSTLNELESIKNENSNDDVHKPTSSKEILATARSYGLRIIAEQFLSEFNAKKLDPKKLEGKLQQLLVKHTISTWEVKVRASKVDKWEKESNNLQLNDDDQEMMRMTMKNGAVVDPQSELVNKATVLKDEKGEFMTAVLGMVDLVKGSNSFYKLQALQSDKSSRCWVFRAWGRIGTLIGGTKTESFPNASTARSTFKDIYFEKTGNEWENRKHFRKIPHKFYELELDYNNSSKTDKIQTVSSIPCKLHPALQSLLKFICDIKSMEKAMAEFELDLRKMPLGKLSRNQIHEAYDVLNSLSQLISKTQSLSRSSTKQQQQSQPLNTTQILSESTRFYTLIPHDFGMATPPLLDNKKIITKKIRMLEDLLEIELAYKMLQTKGDSKRNPLDEHYEQLHTKLEPLDNDCNEYKLILDYVRETHGATHTQYTLEVLNIFEIHRDGEENRFAKCKVAQHNKQLLWHGSRQTNWMGILSQGLRIAPSDAPVTGYMFGKGIYFADIVSKSANYCFATQSQPEGLLLLCEVILGDMNECLQADASDLPPNYHSRKGIGSLTPDPSTFYTNKDGVVYPIGKPIDSNIPNTTLCYNEYIVYNVSQVKQKYLVRVKFHYK</sequence>
<dbReference type="InterPro" id="IPR049296">
    <property type="entry name" value="PARP1-like_PADR1_N"/>
</dbReference>
<evidence type="ECO:0000256" key="21">
    <source>
        <dbReference type="ARBA" id="ARBA00023163"/>
    </source>
</evidence>
<dbReference type="PANTHER" id="PTHR10459">
    <property type="entry name" value="DNA LIGASE"/>
    <property type="match status" value="1"/>
</dbReference>
<evidence type="ECO:0000256" key="8">
    <source>
        <dbReference type="ARBA" id="ARBA00022588"/>
    </source>
</evidence>
<comment type="catalytic activity">
    <reaction evidence="29">
        <text>L-seryl-[protein] + NAD(+) = O-(ADP-D-ribosyl)-L-seryl-[protein] + nicotinamide + H(+)</text>
        <dbReference type="Rhea" id="RHEA:58232"/>
        <dbReference type="Rhea" id="RHEA-COMP:9863"/>
        <dbReference type="Rhea" id="RHEA-COMP:15091"/>
        <dbReference type="ChEBI" id="CHEBI:15378"/>
        <dbReference type="ChEBI" id="CHEBI:17154"/>
        <dbReference type="ChEBI" id="CHEBI:29999"/>
        <dbReference type="ChEBI" id="CHEBI:57540"/>
        <dbReference type="ChEBI" id="CHEBI:142556"/>
    </reaction>
    <physiologicalReaction direction="left-to-right" evidence="29">
        <dbReference type="Rhea" id="RHEA:58233"/>
    </physiologicalReaction>
</comment>
<evidence type="ECO:0000256" key="13">
    <source>
        <dbReference type="ARBA" id="ARBA00022737"/>
    </source>
</evidence>
<feature type="domain" description="PARP-type" evidence="32">
    <location>
        <begin position="7"/>
        <end position="90"/>
    </location>
</feature>
<dbReference type="Pfam" id="PF00645">
    <property type="entry name" value="zf-PARP"/>
    <property type="match status" value="1"/>
</dbReference>
<evidence type="ECO:0000256" key="24">
    <source>
        <dbReference type="ARBA" id="ARBA00024164"/>
    </source>
</evidence>
<dbReference type="EC" id="2.4.2.30" evidence="30"/>
<dbReference type="InterPro" id="IPR050800">
    <property type="entry name" value="ARTD/PARP"/>
</dbReference>
<evidence type="ECO:0000259" key="34">
    <source>
        <dbReference type="PROSITE" id="PS51060"/>
    </source>
</evidence>
<dbReference type="PANTHER" id="PTHR10459:SF112">
    <property type="entry name" value="POLY [ADP-RIBOSE] POLYMERASE 1"/>
    <property type="match status" value="1"/>
</dbReference>
<evidence type="ECO:0000256" key="28">
    <source>
        <dbReference type="ARBA" id="ARBA00048339"/>
    </source>
</evidence>
<evidence type="ECO:0000259" key="32">
    <source>
        <dbReference type="PROSITE" id="PS50064"/>
    </source>
</evidence>